<gene>
    <name evidence="6" type="ORF">DWY25_00885</name>
</gene>
<evidence type="ECO:0000259" key="3">
    <source>
        <dbReference type="Pfam" id="PF17481"/>
    </source>
</evidence>
<dbReference type="Pfam" id="PF22671">
    <property type="entry name" value="Gp18_domIII_N"/>
    <property type="match status" value="1"/>
</dbReference>
<protein>
    <submittedName>
        <fullName evidence="6">Phage tail sheath protein</fullName>
    </submittedName>
</protein>
<evidence type="ECO:0000313" key="7">
    <source>
        <dbReference type="Proteomes" id="UP000284178"/>
    </source>
</evidence>
<accession>A0A412G6E3</accession>
<evidence type="ECO:0000259" key="5">
    <source>
        <dbReference type="Pfam" id="PF22671"/>
    </source>
</evidence>
<evidence type="ECO:0000313" key="6">
    <source>
        <dbReference type="EMBL" id="RGR76880.1"/>
    </source>
</evidence>
<comment type="similarity">
    <text evidence="1">Belongs to the myoviridae tail sheath protein family.</text>
</comment>
<feature type="domain" description="Tail sheath protein C-terminal" evidence="4">
    <location>
        <begin position="323"/>
        <end position="423"/>
    </location>
</feature>
<dbReference type="InterPro" id="IPR054564">
    <property type="entry name" value="Gp18_domIII_N"/>
</dbReference>
<dbReference type="GeneID" id="83013966"/>
<dbReference type="Pfam" id="PF04984">
    <property type="entry name" value="Phage_sheath_1"/>
    <property type="match status" value="1"/>
</dbReference>
<dbReference type="AlphaFoldDB" id="A0A412G6E3"/>
<proteinExistence type="inferred from homology"/>
<dbReference type="Gene3D" id="3.30.1370.220">
    <property type="match status" value="1"/>
</dbReference>
<comment type="caution">
    <text evidence="6">The sequence shown here is derived from an EMBL/GenBank/DDBJ whole genome shotgun (WGS) entry which is preliminary data.</text>
</comment>
<dbReference type="RefSeq" id="WP_117892514.1">
    <property type="nucleotide sequence ID" value="NZ_CABJCV010000001.1"/>
</dbReference>
<sequence length="424" mass="45787">MNTNKTRPGVYVNINAELTALTRDNLGAVAIPLALNWGALGFTEIQQDQSPLYKLGYQLNDSAMLPVKLILKNAQTALVYRLSGGTKATGELAAGITATALYEGTRGNDISVQVKALETGYQISTYLDTQEMDVQVVNTAADFVANEFITIMGSGTLVDKTVRLSGATDTPAAADDYDSFLAAAKIKDFNIITCTSTDQSIKNKIVDFVKAERAESHLMQAVLENMRSDNEAVISVKNGFVLDDGTVVTAQDACAYVAGASAAAGSTQSLTFAAVDGAVDCSPRLTDDQIKQAILDGQLVFSVRRKGIVIEYDINTLLTYNQKPKDYRKNKVIRVIDAIHSDVISIYETNYIGQVQNNKDGRNLLKGTLAEYLNGLQASGAIEDFDAAEDIQVEALTDKDSVHIQLAVKPTDTVDKIYIDVEVQ</sequence>
<dbReference type="EMBL" id="QRUP01000001">
    <property type="protein sequence ID" value="RGR76880.1"/>
    <property type="molecule type" value="Genomic_DNA"/>
</dbReference>
<dbReference type="Gene3D" id="3.30.360.90">
    <property type="match status" value="1"/>
</dbReference>
<feature type="domain" description="Tail sheath protein Gp18-like" evidence="5">
    <location>
        <begin position="27"/>
        <end position="82"/>
    </location>
</feature>
<evidence type="ECO:0000259" key="4">
    <source>
        <dbReference type="Pfam" id="PF17482"/>
    </source>
</evidence>
<dbReference type="Gene3D" id="3.40.50.11790">
    <property type="match status" value="1"/>
</dbReference>
<dbReference type="Proteomes" id="UP000284178">
    <property type="component" value="Unassembled WGS sequence"/>
</dbReference>
<dbReference type="Gene3D" id="3.30.1490.360">
    <property type="match status" value="1"/>
</dbReference>
<name>A0A412G6E3_9FIRM</name>
<feature type="domain" description="Tail sheath protein subtilisin-like" evidence="2">
    <location>
        <begin position="173"/>
        <end position="316"/>
    </location>
</feature>
<dbReference type="InterPro" id="IPR035326">
    <property type="entry name" value="Beta_sandwich_Seath"/>
</dbReference>
<organism evidence="6 7">
    <name type="scientific">Holdemania filiformis</name>
    <dbReference type="NCBI Taxonomy" id="61171"/>
    <lineage>
        <taxon>Bacteria</taxon>
        <taxon>Bacillati</taxon>
        <taxon>Bacillota</taxon>
        <taxon>Erysipelotrichia</taxon>
        <taxon>Erysipelotrichales</taxon>
        <taxon>Erysipelotrichaceae</taxon>
        <taxon>Holdemania</taxon>
    </lineage>
</organism>
<reference evidence="6 7" key="1">
    <citation type="submission" date="2018-08" db="EMBL/GenBank/DDBJ databases">
        <title>A genome reference for cultivated species of the human gut microbiota.</title>
        <authorList>
            <person name="Zou Y."/>
            <person name="Xue W."/>
            <person name="Luo G."/>
        </authorList>
    </citation>
    <scope>NUCLEOTIDE SEQUENCE [LARGE SCALE GENOMIC DNA]</scope>
    <source>
        <strain evidence="6 7">AF24-29</strain>
    </source>
</reference>
<dbReference type="Pfam" id="PF17481">
    <property type="entry name" value="Phage_sheath_domII"/>
    <property type="match status" value="1"/>
</dbReference>
<dbReference type="InterPro" id="IPR020287">
    <property type="entry name" value="Tail_sheath_C"/>
</dbReference>
<dbReference type="Pfam" id="PF17482">
    <property type="entry name" value="Phage_sheath_1C"/>
    <property type="match status" value="1"/>
</dbReference>
<evidence type="ECO:0000256" key="1">
    <source>
        <dbReference type="ARBA" id="ARBA00008005"/>
    </source>
</evidence>
<feature type="domain" description="Phage tail sheath protein-like beta-sandwich" evidence="3">
    <location>
        <begin position="84"/>
        <end position="159"/>
    </location>
</feature>
<dbReference type="Gene3D" id="2.60.40.4290">
    <property type="match status" value="1"/>
</dbReference>
<dbReference type="InterPro" id="IPR035089">
    <property type="entry name" value="Phage_sheath_subtilisin"/>
</dbReference>
<keyword evidence="7" id="KW-1185">Reference proteome</keyword>
<evidence type="ECO:0000259" key="2">
    <source>
        <dbReference type="Pfam" id="PF04984"/>
    </source>
</evidence>